<feature type="transmembrane region" description="Helical" evidence="6">
    <location>
        <begin position="264"/>
        <end position="286"/>
    </location>
</feature>
<reference evidence="8 9" key="1">
    <citation type="submission" date="2024-01" db="EMBL/GenBank/DDBJ databases">
        <title>New evidence supports the origin of RcGTA from prophage.</title>
        <authorList>
            <person name="Xu Y."/>
            <person name="Liu B."/>
            <person name="Chen F."/>
        </authorList>
    </citation>
    <scope>NUCLEOTIDE SEQUENCE [LARGE SCALE GENOMIC DNA]</scope>
    <source>
        <strain evidence="8 9">CBW1107-2</strain>
    </source>
</reference>
<evidence type="ECO:0000256" key="5">
    <source>
        <dbReference type="ARBA" id="ARBA00023012"/>
    </source>
</evidence>
<keyword evidence="5" id="KW-0902">Two-component regulatory system</keyword>
<dbReference type="InterPro" id="IPR050482">
    <property type="entry name" value="Sensor_HK_TwoCompSys"/>
</dbReference>
<keyword evidence="6" id="KW-1133">Transmembrane helix</keyword>
<evidence type="ECO:0000259" key="7">
    <source>
        <dbReference type="PROSITE" id="PS50109"/>
    </source>
</evidence>
<evidence type="ECO:0000256" key="4">
    <source>
        <dbReference type="ARBA" id="ARBA00022777"/>
    </source>
</evidence>
<feature type="transmembrane region" description="Helical" evidence="6">
    <location>
        <begin position="141"/>
        <end position="161"/>
    </location>
</feature>
<feature type="domain" description="Histidine kinase" evidence="7">
    <location>
        <begin position="436"/>
        <end position="616"/>
    </location>
</feature>
<keyword evidence="4" id="KW-0418">Kinase</keyword>
<dbReference type="PANTHER" id="PTHR24421:SF10">
    <property type="entry name" value="NITRATE_NITRITE SENSOR PROTEIN NARQ"/>
    <property type="match status" value="1"/>
</dbReference>
<name>A0ABV3X1N9_9HYPH</name>
<proteinExistence type="predicted"/>
<keyword evidence="9" id="KW-1185">Reference proteome</keyword>
<evidence type="ECO:0000313" key="9">
    <source>
        <dbReference type="Proteomes" id="UP001559025"/>
    </source>
</evidence>
<feature type="transmembrane region" description="Helical" evidence="6">
    <location>
        <begin position="72"/>
        <end position="94"/>
    </location>
</feature>
<dbReference type="PRINTS" id="PR00344">
    <property type="entry name" value="BCTRLSENSOR"/>
</dbReference>
<dbReference type="PANTHER" id="PTHR24421">
    <property type="entry name" value="NITRATE/NITRITE SENSOR PROTEIN NARX-RELATED"/>
    <property type="match status" value="1"/>
</dbReference>
<evidence type="ECO:0000256" key="2">
    <source>
        <dbReference type="ARBA" id="ARBA00012438"/>
    </source>
</evidence>
<keyword evidence="8" id="KW-0067">ATP-binding</keyword>
<feature type="transmembrane region" description="Helical" evidence="6">
    <location>
        <begin position="201"/>
        <end position="223"/>
    </location>
</feature>
<dbReference type="SMART" id="SM00387">
    <property type="entry name" value="HATPase_c"/>
    <property type="match status" value="1"/>
</dbReference>
<protein>
    <recommendedName>
        <fullName evidence="2">histidine kinase</fullName>
        <ecNumber evidence="2">2.7.13.3</ecNumber>
    </recommendedName>
</protein>
<keyword evidence="6" id="KW-0472">Membrane</keyword>
<dbReference type="Gene3D" id="3.30.565.10">
    <property type="entry name" value="Histidine kinase-like ATPase, C-terminal domain"/>
    <property type="match status" value="1"/>
</dbReference>
<dbReference type="CDD" id="cd16917">
    <property type="entry name" value="HATPase_UhpB-NarQ-NarX-like"/>
    <property type="match status" value="1"/>
</dbReference>
<sequence length="620" mass="67356">MKRQTELAGIISGQTVALDFTDNATRTTYVATIQPRARSIADLPVVFWVQLLSGLAGFAIGAWVWSMRRGDLAAGMFALSGVGLLLSALPAAIYSTRELAIDGGSFFGLSVLNHFGTHMFGGAMIALFLSYPRPLVRPVWLLAIPVILAATLTADVTRLLPDPVTGMYVPMLLEMLAIIALILLQRWLARDMPVTRAAMRWLGLSVVIGAGAFVAAIAIPLLLEIEPAISQGFAFAFFLLIYSGIALGIRRYRLFELGDWSFRILFYTSGAVVLLVLDAALIWFLHLERGPALGISLLITSFGYLPLRDALWRGIYSKRLPPVHELFAGAMEVAFSLTRAERTERWRALLARLYDPLKIVPAETPVGDVAVVDDGLDMLIPPVADSPALRLSYPFAGKGMFGPHDLQLAKQLVALVMQADTNRDAYDRGVLEERQRIARDLHDDVGARLLTGLHSVDDRTRPVLHAALSDIRSIVSGLNGEEAALDRVLAEARHETARRLETVGIALEWPAMEEELAQNAVLDYRQTKALVSSVREIVSNVMRHAHATRVRADIALTGTDLTLRISDDGWGMPADGPGRGFGLGNVQRRVEEIGGSLTATSTPGGTSMAIAVPLKTAGHP</sequence>
<accession>A0ABV3X1N9</accession>
<evidence type="ECO:0000256" key="3">
    <source>
        <dbReference type="ARBA" id="ARBA00022679"/>
    </source>
</evidence>
<dbReference type="EMBL" id="JAZHFV010000011">
    <property type="protein sequence ID" value="MEX4010318.1"/>
    <property type="molecule type" value="Genomic_DNA"/>
</dbReference>
<feature type="transmembrane region" description="Helical" evidence="6">
    <location>
        <begin position="45"/>
        <end position="65"/>
    </location>
</feature>
<evidence type="ECO:0000256" key="1">
    <source>
        <dbReference type="ARBA" id="ARBA00000085"/>
    </source>
</evidence>
<comment type="caution">
    <text evidence="8">The sequence shown here is derived from an EMBL/GenBank/DDBJ whole genome shotgun (WGS) entry which is preliminary data.</text>
</comment>
<evidence type="ECO:0000313" key="8">
    <source>
        <dbReference type="EMBL" id="MEX4010318.1"/>
    </source>
</evidence>
<dbReference type="Proteomes" id="UP001559025">
    <property type="component" value="Unassembled WGS sequence"/>
</dbReference>
<dbReference type="InterPro" id="IPR036890">
    <property type="entry name" value="HATPase_C_sf"/>
</dbReference>
<feature type="transmembrane region" description="Helical" evidence="6">
    <location>
        <begin position="229"/>
        <end position="252"/>
    </location>
</feature>
<dbReference type="InterPro" id="IPR003594">
    <property type="entry name" value="HATPase_dom"/>
</dbReference>
<feature type="transmembrane region" description="Helical" evidence="6">
    <location>
        <begin position="167"/>
        <end position="189"/>
    </location>
</feature>
<dbReference type="GO" id="GO:0005524">
    <property type="term" value="F:ATP binding"/>
    <property type="evidence" value="ECO:0007669"/>
    <property type="project" value="UniProtKB-KW"/>
</dbReference>
<keyword evidence="8" id="KW-0547">Nucleotide-binding</keyword>
<dbReference type="PROSITE" id="PS50109">
    <property type="entry name" value="HIS_KIN"/>
    <property type="match status" value="1"/>
</dbReference>
<organism evidence="8 9">
    <name type="scientific">Neoaquamicrobium sediminum</name>
    <dbReference type="NCBI Taxonomy" id="1849104"/>
    <lineage>
        <taxon>Bacteria</taxon>
        <taxon>Pseudomonadati</taxon>
        <taxon>Pseudomonadota</taxon>
        <taxon>Alphaproteobacteria</taxon>
        <taxon>Hyphomicrobiales</taxon>
        <taxon>Phyllobacteriaceae</taxon>
        <taxon>Neoaquamicrobium</taxon>
    </lineage>
</organism>
<dbReference type="InterPro" id="IPR004358">
    <property type="entry name" value="Sig_transdc_His_kin-like_C"/>
</dbReference>
<feature type="transmembrane region" description="Helical" evidence="6">
    <location>
        <begin position="106"/>
        <end position="129"/>
    </location>
</feature>
<evidence type="ECO:0000256" key="6">
    <source>
        <dbReference type="SAM" id="Phobius"/>
    </source>
</evidence>
<keyword evidence="6" id="KW-0812">Transmembrane</keyword>
<gene>
    <name evidence="8" type="ORF">V1479_23650</name>
</gene>
<keyword evidence="3" id="KW-0808">Transferase</keyword>
<dbReference type="SUPFAM" id="SSF55874">
    <property type="entry name" value="ATPase domain of HSP90 chaperone/DNA topoisomerase II/histidine kinase"/>
    <property type="match status" value="1"/>
</dbReference>
<comment type="catalytic activity">
    <reaction evidence="1">
        <text>ATP + protein L-histidine = ADP + protein N-phospho-L-histidine.</text>
        <dbReference type="EC" id="2.7.13.3"/>
    </reaction>
</comment>
<dbReference type="InterPro" id="IPR005467">
    <property type="entry name" value="His_kinase_dom"/>
</dbReference>
<dbReference type="EC" id="2.7.13.3" evidence="2"/>
<dbReference type="Pfam" id="PF02518">
    <property type="entry name" value="HATPase_c"/>
    <property type="match status" value="1"/>
</dbReference>